<evidence type="ECO:0000313" key="3">
    <source>
        <dbReference type="Proteomes" id="UP000230094"/>
    </source>
</evidence>
<dbReference type="Proteomes" id="UP000230094">
    <property type="component" value="Unassembled WGS sequence"/>
</dbReference>
<protein>
    <recommendedName>
        <fullName evidence="4">F0F1 ATP synthase subunit</fullName>
    </recommendedName>
</protein>
<evidence type="ECO:0000256" key="1">
    <source>
        <dbReference type="SAM" id="Phobius"/>
    </source>
</evidence>
<dbReference type="AlphaFoldDB" id="A0A2H0TAT2"/>
<sequence>MALFFVKDIIEKPNNSKIPMQNEPWWKPAVQIFSQISTWIVVPIVLALIIGKKLDAYFNTQPWIFLSLALFGFLISCYGIFKEITKYIEKIKKLSEENKQN</sequence>
<name>A0A2H0TAT2_9BACT</name>
<evidence type="ECO:0000313" key="2">
    <source>
        <dbReference type="EMBL" id="PIR68112.1"/>
    </source>
</evidence>
<keyword evidence="1" id="KW-0812">Transmembrane</keyword>
<dbReference type="Pfam" id="PF09527">
    <property type="entry name" value="ATPase_gene1"/>
    <property type="match status" value="1"/>
</dbReference>
<dbReference type="EMBL" id="PFCQ01000014">
    <property type="protein sequence ID" value="PIR68112.1"/>
    <property type="molecule type" value="Genomic_DNA"/>
</dbReference>
<dbReference type="InterPro" id="IPR032820">
    <property type="entry name" value="ATPase_put"/>
</dbReference>
<accession>A0A2H0TAT2</accession>
<feature type="transmembrane region" description="Helical" evidence="1">
    <location>
        <begin position="63"/>
        <end position="81"/>
    </location>
</feature>
<keyword evidence="1" id="KW-0472">Membrane</keyword>
<comment type="caution">
    <text evidence="2">The sequence shown here is derived from an EMBL/GenBank/DDBJ whole genome shotgun (WGS) entry which is preliminary data.</text>
</comment>
<proteinExistence type="predicted"/>
<evidence type="ECO:0008006" key="4">
    <source>
        <dbReference type="Google" id="ProtNLM"/>
    </source>
</evidence>
<reference evidence="3" key="1">
    <citation type="submission" date="2017-09" db="EMBL/GenBank/DDBJ databases">
        <title>Depth-based differentiation of microbial function through sediment-hosted aquifers and enrichment of novel symbionts in the deep terrestrial subsurface.</title>
        <authorList>
            <person name="Probst A.J."/>
            <person name="Ladd B."/>
            <person name="Jarett J.K."/>
            <person name="Geller-Mcgrath D.E."/>
            <person name="Sieber C.M.K."/>
            <person name="Emerson J.B."/>
            <person name="Anantharaman K."/>
            <person name="Thomas B.C."/>
            <person name="Malmstrom R."/>
            <person name="Stieglmeier M."/>
            <person name="Klingl A."/>
            <person name="Woyke T."/>
            <person name="Ryan C.M."/>
            <person name="Banfield J.F."/>
        </authorList>
    </citation>
    <scope>NUCLEOTIDE SEQUENCE [LARGE SCALE GENOMIC DNA]</scope>
</reference>
<organism evidence="2 3">
    <name type="scientific">Candidatus Nomurabacteria bacterium CG10_big_fil_rev_8_21_14_0_10_35_16</name>
    <dbReference type="NCBI Taxonomy" id="1974731"/>
    <lineage>
        <taxon>Bacteria</taxon>
        <taxon>Candidatus Nomuraibacteriota</taxon>
    </lineage>
</organism>
<feature type="transmembrane region" description="Helical" evidence="1">
    <location>
        <begin position="32"/>
        <end position="51"/>
    </location>
</feature>
<keyword evidence="1" id="KW-1133">Transmembrane helix</keyword>
<gene>
    <name evidence="2" type="ORF">COU49_02965</name>
</gene>